<gene>
    <name evidence="1" type="ORF">PGLA1383_LOCUS1174</name>
    <name evidence="2" type="ORF">PGLA2088_LOCUS15878</name>
</gene>
<sequence length="288" mass="32764">MFGRRASYRFQCLRTYASHVGQNVKHLPADEARVFINGDAMPTNLTIQWLKTLCSHYRQVSIWKAIGTSIDPTKAAKKFEGLPGLAAENVYIRRAHTGSQNAADALLTALYGRHASSEASNYVLSSDKNWFGELPHIFSDVPTFWRTFAELDPSEFTRRHDWAAILDAEEFFLASSLDDWIFATRRHDWVPGQYVVVSEVLLQESPFLSSKKFRTLDAGTQIDVVEVVNVPNDHRIRGRISKPAGWLSLQKLSTKKHFTWVVPAEVEHVRNTLLFHPFSREGIAAPRR</sequence>
<dbReference type="EMBL" id="CAJNNW010019852">
    <property type="protein sequence ID" value="CAE8665289.1"/>
    <property type="molecule type" value="Genomic_DNA"/>
</dbReference>
<dbReference type="Proteomes" id="UP000626109">
    <property type="component" value="Unassembled WGS sequence"/>
</dbReference>
<comment type="caution">
    <text evidence="2">The sequence shown here is derived from an EMBL/GenBank/DDBJ whole genome shotgun (WGS) entry which is preliminary data.</text>
</comment>
<proteinExistence type="predicted"/>
<evidence type="ECO:0000313" key="1">
    <source>
        <dbReference type="EMBL" id="CAE8582173.1"/>
    </source>
</evidence>
<evidence type="ECO:0000313" key="3">
    <source>
        <dbReference type="Proteomes" id="UP000626109"/>
    </source>
</evidence>
<evidence type="ECO:0000313" key="2">
    <source>
        <dbReference type="EMBL" id="CAE8665289.1"/>
    </source>
</evidence>
<accession>A0A813J7J9</accession>
<dbReference type="Proteomes" id="UP000654075">
    <property type="component" value="Unassembled WGS sequence"/>
</dbReference>
<keyword evidence="4" id="KW-1185">Reference proteome</keyword>
<evidence type="ECO:0000313" key="4">
    <source>
        <dbReference type="Proteomes" id="UP000654075"/>
    </source>
</evidence>
<dbReference type="EMBL" id="CAJNNV010000312">
    <property type="protein sequence ID" value="CAE8582173.1"/>
    <property type="molecule type" value="Genomic_DNA"/>
</dbReference>
<dbReference type="AlphaFoldDB" id="A0A813J7J9"/>
<reference evidence="2" key="1">
    <citation type="submission" date="2021-02" db="EMBL/GenBank/DDBJ databases">
        <authorList>
            <person name="Dougan E. K."/>
            <person name="Rhodes N."/>
            <person name="Thang M."/>
            <person name="Chan C."/>
        </authorList>
    </citation>
    <scope>NUCLEOTIDE SEQUENCE</scope>
</reference>
<organism evidence="2 3">
    <name type="scientific">Polarella glacialis</name>
    <name type="common">Dinoflagellate</name>
    <dbReference type="NCBI Taxonomy" id="89957"/>
    <lineage>
        <taxon>Eukaryota</taxon>
        <taxon>Sar</taxon>
        <taxon>Alveolata</taxon>
        <taxon>Dinophyceae</taxon>
        <taxon>Suessiales</taxon>
        <taxon>Suessiaceae</taxon>
        <taxon>Polarella</taxon>
    </lineage>
</organism>
<name>A0A813J7J9_POLGL</name>
<protein>
    <submittedName>
        <fullName evidence="2">Uncharacterized protein</fullName>
    </submittedName>
</protein>